<dbReference type="AlphaFoldDB" id="A0A9W9WI94"/>
<feature type="compositionally biased region" description="Basic and acidic residues" evidence="1">
    <location>
        <begin position="197"/>
        <end position="216"/>
    </location>
</feature>
<reference evidence="2" key="2">
    <citation type="journal article" date="2023" name="IMA Fungus">
        <title>Comparative genomic study of the Penicillium genus elucidates a diverse pangenome and 15 lateral gene transfer events.</title>
        <authorList>
            <person name="Petersen C."/>
            <person name="Sorensen T."/>
            <person name="Nielsen M.R."/>
            <person name="Sondergaard T.E."/>
            <person name="Sorensen J.L."/>
            <person name="Fitzpatrick D.A."/>
            <person name="Frisvad J.C."/>
            <person name="Nielsen K.L."/>
        </authorList>
    </citation>
    <scope>NUCLEOTIDE SEQUENCE</scope>
    <source>
        <strain evidence="2">IBT 17660</strain>
    </source>
</reference>
<reference evidence="2" key="1">
    <citation type="submission" date="2022-12" db="EMBL/GenBank/DDBJ databases">
        <authorList>
            <person name="Petersen C."/>
        </authorList>
    </citation>
    <scope>NUCLEOTIDE SEQUENCE</scope>
    <source>
        <strain evidence="2">IBT 17660</strain>
    </source>
</reference>
<dbReference type="EMBL" id="JAPWDO010000006">
    <property type="protein sequence ID" value="KAJ5465539.1"/>
    <property type="molecule type" value="Genomic_DNA"/>
</dbReference>
<evidence type="ECO:0000256" key="1">
    <source>
        <dbReference type="SAM" id="MobiDB-lite"/>
    </source>
</evidence>
<keyword evidence="3" id="KW-1185">Reference proteome</keyword>
<proteinExistence type="predicted"/>
<accession>A0A9W9WI94</accession>
<protein>
    <submittedName>
        <fullName evidence="2">Uncharacterized protein</fullName>
    </submittedName>
</protein>
<gene>
    <name evidence="2" type="ORF">N7530_009326</name>
</gene>
<name>A0A9W9WI94_9EURO</name>
<sequence length="321" mass="36572">MMGHEGFRLDFDSKTLKIPSCMNIEIPISLHAKPHHAAHRAVYSAQHVVIPPRSVVRVPARVQTTLPTDRDYVFEGRHHQAAFYSHLVDANFAWSSPIWDSFPTVPLAALTQLMWAVDSAQHSFCKIPHCAVSWHFQQWGKLTYRNSLLSQILLLSREFPLLDPSRHVRRYHNYHRLERDLMLNVAELKADIDAARHDDVGGRNDGPRSIRREMNIRRSYGRPTDSLRAARPPLGRNPNTRRSRPTTRTLAPKSRSGTAQAWPWFHNACPSRLSNIQQAKDPARTEDNTMGFVTQSFPFTPYGVPSRGDSGLPLCLKLHST</sequence>
<organism evidence="2 3">
    <name type="scientific">Penicillium desertorum</name>
    <dbReference type="NCBI Taxonomy" id="1303715"/>
    <lineage>
        <taxon>Eukaryota</taxon>
        <taxon>Fungi</taxon>
        <taxon>Dikarya</taxon>
        <taxon>Ascomycota</taxon>
        <taxon>Pezizomycotina</taxon>
        <taxon>Eurotiomycetes</taxon>
        <taxon>Eurotiomycetidae</taxon>
        <taxon>Eurotiales</taxon>
        <taxon>Aspergillaceae</taxon>
        <taxon>Penicillium</taxon>
    </lineage>
</organism>
<evidence type="ECO:0000313" key="2">
    <source>
        <dbReference type="EMBL" id="KAJ5465539.1"/>
    </source>
</evidence>
<dbReference type="OrthoDB" id="4358334at2759"/>
<comment type="caution">
    <text evidence="2">The sequence shown here is derived from an EMBL/GenBank/DDBJ whole genome shotgun (WGS) entry which is preliminary data.</text>
</comment>
<feature type="region of interest" description="Disordered" evidence="1">
    <location>
        <begin position="197"/>
        <end position="258"/>
    </location>
</feature>
<dbReference type="Proteomes" id="UP001147760">
    <property type="component" value="Unassembled WGS sequence"/>
</dbReference>
<evidence type="ECO:0000313" key="3">
    <source>
        <dbReference type="Proteomes" id="UP001147760"/>
    </source>
</evidence>